<feature type="chain" id="PRO_5020988977" evidence="1">
    <location>
        <begin position="28"/>
        <end position="199"/>
    </location>
</feature>
<evidence type="ECO:0000256" key="1">
    <source>
        <dbReference type="SAM" id="SignalP"/>
    </source>
</evidence>
<dbReference type="SUPFAM" id="SSF101874">
    <property type="entry name" value="YceI-like"/>
    <property type="match status" value="1"/>
</dbReference>
<dbReference type="Gene3D" id="2.40.128.110">
    <property type="entry name" value="Lipid/polyisoprenoid-binding, YceI-like"/>
    <property type="match status" value="1"/>
</dbReference>
<evidence type="ECO:0000313" key="4">
    <source>
        <dbReference type="Proteomes" id="UP000293671"/>
    </source>
</evidence>
<keyword evidence="4" id="KW-1185">Reference proteome</keyword>
<proteinExistence type="predicted"/>
<evidence type="ECO:0000313" key="3">
    <source>
        <dbReference type="EMBL" id="RZU01205.1"/>
    </source>
</evidence>
<dbReference type="Pfam" id="PF04264">
    <property type="entry name" value="YceI"/>
    <property type="match status" value="1"/>
</dbReference>
<dbReference type="PANTHER" id="PTHR34406">
    <property type="entry name" value="PROTEIN YCEI"/>
    <property type="match status" value="1"/>
</dbReference>
<comment type="caution">
    <text evidence="3">The sequence shown here is derived from an EMBL/GenBank/DDBJ whole genome shotgun (WGS) entry which is preliminary data.</text>
</comment>
<organism evidence="3 4">
    <name type="scientific">Rivibacter subsaxonicus</name>
    <dbReference type="NCBI Taxonomy" id="457575"/>
    <lineage>
        <taxon>Bacteria</taxon>
        <taxon>Pseudomonadati</taxon>
        <taxon>Pseudomonadota</taxon>
        <taxon>Betaproteobacteria</taxon>
        <taxon>Burkholderiales</taxon>
        <taxon>Rivibacter</taxon>
    </lineage>
</organism>
<dbReference type="EMBL" id="SHKP01000005">
    <property type="protein sequence ID" value="RZU01205.1"/>
    <property type="molecule type" value="Genomic_DNA"/>
</dbReference>
<dbReference type="PANTHER" id="PTHR34406:SF2">
    <property type="entry name" value="PERIPLASMIC PROTEIN"/>
    <property type="match status" value="1"/>
</dbReference>
<protein>
    <submittedName>
        <fullName evidence="3">Polyisoprenoid-binding protein YceI</fullName>
    </submittedName>
</protein>
<dbReference type="AlphaFoldDB" id="A0A4Q7VXD4"/>
<evidence type="ECO:0000259" key="2">
    <source>
        <dbReference type="SMART" id="SM00867"/>
    </source>
</evidence>
<dbReference type="Proteomes" id="UP000293671">
    <property type="component" value="Unassembled WGS sequence"/>
</dbReference>
<dbReference type="InterPro" id="IPR036761">
    <property type="entry name" value="TTHA0802/YceI-like_sf"/>
</dbReference>
<accession>A0A4Q7VXD4</accession>
<reference evidence="3 4" key="1">
    <citation type="submission" date="2019-02" db="EMBL/GenBank/DDBJ databases">
        <title>Genomic Encyclopedia of Type Strains, Phase IV (KMG-IV): sequencing the most valuable type-strain genomes for metagenomic binning, comparative biology and taxonomic classification.</title>
        <authorList>
            <person name="Goeker M."/>
        </authorList>
    </citation>
    <scope>NUCLEOTIDE SEQUENCE [LARGE SCALE GENOMIC DNA]</scope>
    <source>
        <strain evidence="3 4">DSM 19570</strain>
    </source>
</reference>
<name>A0A4Q7VXD4_9BURK</name>
<keyword evidence="1" id="KW-0732">Signal</keyword>
<dbReference type="SMART" id="SM00867">
    <property type="entry name" value="YceI"/>
    <property type="match status" value="1"/>
</dbReference>
<sequence length="199" mass="21780">MMTRVLPGRPWYAATLALLLAAPVVAAAEPVDYVLDPERSWVQFELLHFGTSTIRGRLGPARGVVSLDPAAGRGEISIELDTRTLSTGLPIFDARIRRPDLLATEEYPVAWFVSRNLQLDPRGGVRSATGELTLRGASLPLRLEAERFGCRPDPASGRERCGGDFVGRLRRSEAGMSFGQPFVGDEVTLRIQVEALRQP</sequence>
<feature type="domain" description="Lipid/polyisoprenoid-binding YceI-like" evidence="2">
    <location>
        <begin position="32"/>
        <end position="196"/>
    </location>
</feature>
<feature type="signal peptide" evidence="1">
    <location>
        <begin position="1"/>
        <end position="27"/>
    </location>
</feature>
<gene>
    <name evidence="3" type="ORF">EV670_1921</name>
</gene>
<dbReference type="InterPro" id="IPR007372">
    <property type="entry name" value="Lipid/polyisoprenoid-bd_YceI"/>
</dbReference>